<gene>
    <name evidence="1" type="ORF">E5329_01525</name>
</gene>
<keyword evidence="2" id="KW-1185">Reference proteome</keyword>
<sequence>MFREGLAFVSCRLATGILDLAMMAFFVDLLHQNDMLIKILSNVLVIILNYLASKLFIFQKNE</sequence>
<reference evidence="1" key="1">
    <citation type="submission" date="2019-04" db="EMBL/GenBank/DDBJ databases">
        <title>Microbes associate with the intestines of laboratory mice.</title>
        <authorList>
            <person name="Navarre W."/>
            <person name="Wong E."/>
            <person name="Huang K."/>
            <person name="Tropini C."/>
            <person name="Ng K."/>
            <person name="Yu B."/>
        </authorList>
    </citation>
    <scope>NUCLEOTIDE SEQUENCE</scope>
    <source>
        <strain evidence="1">NM01_1-7b</strain>
    </source>
</reference>
<evidence type="ECO:0000313" key="1">
    <source>
        <dbReference type="EMBL" id="TGY98188.1"/>
    </source>
</evidence>
<dbReference type="EMBL" id="SRYA01000002">
    <property type="protein sequence ID" value="TGY98188.1"/>
    <property type="molecule type" value="Genomic_DNA"/>
</dbReference>
<name>A0AC61S2F0_9FIRM</name>
<proteinExistence type="predicted"/>
<organism evidence="1 2">
    <name type="scientific">Petralouisia muris</name>
    <dbReference type="NCBI Taxonomy" id="3032872"/>
    <lineage>
        <taxon>Bacteria</taxon>
        <taxon>Bacillati</taxon>
        <taxon>Bacillota</taxon>
        <taxon>Clostridia</taxon>
        <taxon>Lachnospirales</taxon>
        <taxon>Lachnospiraceae</taxon>
        <taxon>Petralouisia</taxon>
    </lineage>
</organism>
<accession>A0AC61S2F0</accession>
<evidence type="ECO:0000313" key="2">
    <source>
        <dbReference type="Proteomes" id="UP000304953"/>
    </source>
</evidence>
<comment type="caution">
    <text evidence="1">The sequence shown here is derived from an EMBL/GenBank/DDBJ whole genome shotgun (WGS) entry which is preliminary data.</text>
</comment>
<protein>
    <submittedName>
        <fullName evidence="1">Uncharacterized protein</fullName>
    </submittedName>
</protein>
<dbReference type="Proteomes" id="UP000304953">
    <property type="component" value="Unassembled WGS sequence"/>
</dbReference>